<organism evidence="1 2">
    <name type="scientific">Neisseria zalophi</name>
    <dbReference type="NCBI Taxonomy" id="640030"/>
    <lineage>
        <taxon>Bacteria</taxon>
        <taxon>Pseudomonadati</taxon>
        <taxon>Pseudomonadota</taxon>
        <taxon>Betaproteobacteria</taxon>
        <taxon>Neisseriales</taxon>
        <taxon>Neisseriaceae</taxon>
        <taxon>Neisseria</taxon>
    </lineage>
</organism>
<dbReference type="InterPro" id="IPR011990">
    <property type="entry name" value="TPR-like_helical_dom_sf"/>
</dbReference>
<evidence type="ECO:0000313" key="2">
    <source>
        <dbReference type="Proteomes" id="UP000325713"/>
    </source>
</evidence>
<dbReference type="KEGG" id="nzl:D0T92_02695"/>
<evidence type="ECO:0000313" key="1">
    <source>
        <dbReference type="EMBL" id="QEY25551.1"/>
    </source>
</evidence>
<keyword evidence="2" id="KW-1185">Reference proteome</keyword>
<dbReference type="OrthoDB" id="7278101at2"/>
<reference evidence="1 2" key="1">
    <citation type="submission" date="2018-08" db="EMBL/GenBank/DDBJ databases">
        <title>Neisseria zalophi ATCC BAA-2455 complete genome.</title>
        <authorList>
            <person name="Veseli I.A."/>
            <person name="Buttler R."/>
            <person name="Mascarenhas dos Santos A.C."/>
            <person name="Pombert J.-F."/>
        </authorList>
    </citation>
    <scope>NUCLEOTIDE SEQUENCE [LARGE SCALE GENOMIC DNA]</scope>
    <source>
        <strain evidence="1 2">ATCC BAA-2455</strain>
    </source>
</reference>
<name>A0A5J6PS45_9NEIS</name>
<dbReference type="Gene3D" id="1.25.40.10">
    <property type="entry name" value="Tetratricopeptide repeat domain"/>
    <property type="match status" value="1"/>
</dbReference>
<dbReference type="RefSeq" id="WP_151049974.1">
    <property type="nucleotide sequence ID" value="NZ_CP031700.1"/>
</dbReference>
<dbReference type="EMBL" id="CP031700">
    <property type="protein sequence ID" value="QEY25551.1"/>
    <property type="molecule type" value="Genomic_DNA"/>
</dbReference>
<gene>
    <name evidence="1" type="ORF">D0T92_02695</name>
</gene>
<accession>A0A5J6PS45</accession>
<protein>
    <submittedName>
        <fullName evidence="1">Uncharacterized protein</fullName>
    </submittedName>
</protein>
<dbReference type="Proteomes" id="UP000325713">
    <property type="component" value="Chromosome"/>
</dbReference>
<dbReference type="AlphaFoldDB" id="A0A5J6PS45"/>
<proteinExistence type="predicted"/>
<sequence length="422" mass="47543">MKKRLSLSQQKIQQQLDQISDAFHHYMAINQYQQALSEALKAHKLIPRAVAPLSDAATAAVKGGLWQEGISYAKKALQRNPNHINSLDVLAHAYGGLHDWENCRLYGRQALENRSHNIKDRPPQPEIIPNPTGKKIISFSLFGNHAGYIEPAVINTELAGTIYPGWVCRFYVDGSVPEQALQRLRQHGAEIVRVSPQQEPWPGTMWRFLAINDPEAERVIFRDADSVISQREAHAVEAWVNSGKRFHTMRDAGTHTELILAGLWGAIAGSVPDIEAKIIAYLNKPVESRHFADQFFLRENVWPYARQSLYAHDRIFGFCDAHPFPDTEPFDYDHYHVGCNEGNVGFQANPNLPEGSRVIWRLFSRISPLLNPDYSINLLSEERLICTYETTVQNGIVSGVLPRRYSIGFSDGLSKITVAAIT</sequence>
<dbReference type="SUPFAM" id="SSF48452">
    <property type="entry name" value="TPR-like"/>
    <property type="match status" value="1"/>
</dbReference>